<sequence length="67" mass="7247">MPSINIDNKEYDLDTLSEEAKAQIASIQFVDQELARLQAKAAALQTARNAYVNALKGLLPENASLAS</sequence>
<evidence type="ECO:0000313" key="2">
    <source>
        <dbReference type="EMBL" id="PPC76685.1"/>
    </source>
</evidence>
<protein>
    <submittedName>
        <fullName evidence="2">Uncharacterized protein</fullName>
    </submittedName>
</protein>
<evidence type="ECO:0000256" key="1">
    <source>
        <dbReference type="SAM" id="Coils"/>
    </source>
</evidence>
<accession>A0A2S5KPX4</accession>
<name>A0A2S5KPX4_9PROT</name>
<reference evidence="2 3" key="1">
    <citation type="submission" date="2018-02" db="EMBL/GenBank/DDBJ databases">
        <title>novel marine gammaproteobacteria from coastal saline agro ecosystem.</title>
        <authorList>
            <person name="Krishnan R."/>
            <person name="Ramesh Kumar N."/>
        </authorList>
    </citation>
    <scope>NUCLEOTIDE SEQUENCE [LARGE SCALE GENOMIC DNA]</scope>
    <source>
        <strain evidence="2 3">228</strain>
    </source>
</reference>
<dbReference type="AlphaFoldDB" id="A0A2S5KPX4"/>
<proteinExistence type="predicted"/>
<comment type="caution">
    <text evidence="2">The sequence shown here is derived from an EMBL/GenBank/DDBJ whole genome shotgun (WGS) entry which is preliminary data.</text>
</comment>
<feature type="coiled-coil region" evidence="1">
    <location>
        <begin position="27"/>
        <end position="54"/>
    </location>
</feature>
<dbReference type="EMBL" id="PRLP01000045">
    <property type="protein sequence ID" value="PPC76685.1"/>
    <property type="molecule type" value="Genomic_DNA"/>
</dbReference>
<organism evidence="2 3">
    <name type="scientific">Proteobacteria bacterium 228</name>
    <dbReference type="NCBI Taxonomy" id="2083153"/>
    <lineage>
        <taxon>Bacteria</taxon>
        <taxon>Pseudomonadati</taxon>
        <taxon>Pseudomonadota</taxon>
    </lineage>
</organism>
<dbReference type="OrthoDB" id="5739715at2"/>
<dbReference type="Proteomes" id="UP000238196">
    <property type="component" value="Unassembled WGS sequence"/>
</dbReference>
<keyword evidence="1" id="KW-0175">Coiled coil</keyword>
<evidence type="ECO:0000313" key="3">
    <source>
        <dbReference type="Proteomes" id="UP000238196"/>
    </source>
</evidence>
<gene>
    <name evidence="2" type="ORF">C4K68_14180</name>
</gene>